<gene>
    <name evidence="1" type="ORF">K466DRAFT_507916</name>
</gene>
<dbReference type="EMBL" id="ML212948">
    <property type="protein sequence ID" value="TFK77962.1"/>
    <property type="molecule type" value="Genomic_DNA"/>
</dbReference>
<name>A0A5C3NLU2_9APHY</name>
<organism evidence="1 2">
    <name type="scientific">Polyporus arcularius HHB13444</name>
    <dbReference type="NCBI Taxonomy" id="1314778"/>
    <lineage>
        <taxon>Eukaryota</taxon>
        <taxon>Fungi</taxon>
        <taxon>Dikarya</taxon>
        <taxon>Basidiomycota</taxon>
        <taxon>Agaricomycotina</taxon>
        <taxon>Agaricomycetes</taxon>
        <taxon>Polyporales</taxon>
        <taxon>Polyporaceae</taxon>
        <taxon>Polyporus</taxon>
    </lineage>
</organism>
<reference evidence="1 2" key="1">
    <citation type="journal article" date="2019" name="Nat. Ecol. Evol.">
        <title>Megaphylogeny resolves global patterns of mushroom evolution.</title>
        <authorList>
            <person name="Varga T."/>
            <person name="Krizsan K."/>
            <person name="Foldi C."/>
            <person name="Dima B."/>
            <person name="Sanchez-Garcia M."/>
            <person name="Sanchez-Ramirez S."/>
            <person name="Szollosi G.J."/>
            <person name="Szarkandi J.G."/>
            <person name="Papp V."/>
            <person name="Albert L."/>
            <person name="Andreopoulos W."/>
            <person name="Angelini C."/>
            <person name="Antonin V."/>
            <person name="Barry K.W."/>
            <person name="Bougher N.L."/>
            <person name="Buchanan P."/>
            <person name="Buyck B."/>
            <person name="Bense V."/>
            <person name="Catcheside P."/>
            <person name="Chovatia M."/>
            <person name="Cooper J."/>
            <person name="Damon W."/>
            <person name="Desjardin D."/>
            <person name="Finy P."/>
            <person name="Geml J."/>
            <person name="Haridas S."/>
            <person name="Hughes K."/>
            <person name="Justo A."/>
            <person name="Karasinski D."/>
            <person name="Kautmanova I."/>
            <person name="Kiss B."/>
            <person name="Kocsube S."/>
            <person name="Kotiranta H."/>
            <person name="LaButti K.M."/>
            <person name="Lechner B.E."/>
            <person name="Liimatainen K."/>
            <person name="Lipzen A."/>
            <person name="Lukacs Z."/>
            <person name="Mihaltcheva S."/>
            <person name="Morgado L.N."/>
            <person name="Niskanen T."/>
            <person name="Noordeloos M.E."/>
            <person name="Ohm R.A."/>
            <person name="Ortiz-Santana B."/>
            <person name="Ovrebo C."/>
            <person name="Racz N."/>
            <person name="Riley R."/>
            <person name="Savchenko A."/>
            <person name="Shiryaev A."/>
            <person name="Soop K."/>
            <person name="Spirin V."/>
            <person name="Szebenyi C."/>
            <person name="Tomsovsky M."/>
            <person name="Tulloss R.E."/>
            <person name="Uehling J."/>
            <person name="Grigoriev I.V."/>
            <person name="Vagvolgyi C."/>
            <person name="Papp T."/>
            <person name="Martin F.M."/>
            <person name="Miettinen O."/>
            <person name="Hibbett D.S."/>
            <person name="Nagy L.G."/>
        </authorList>
    </citation>
    <scope>NUCLEOTIDE SEQUENCE [LARGE SCALE GENOMIC DNA]</scope>
    <source>
        <strain evidence="1 2">HHB13444</strain>
    </source>
</reference>
<protein>
    <submittedName>
        <fullName evidence="1">Uncharacterized protein</fullName>
    </submittedName>
</protein>
<sequence length="279" mass="32263">MPAELSTWQEAFRSVDLSKPARPNTEVWGYWIPEPALLLRPKTEDRRDRYIMTWLRLRAGWLYLLRLPDVPVCSVPTQWWRDILYGPTGRSAVDASTLKARRWEEIKKVFGTVFQEAHFDSNQAGPVWWCGLRVRAVDPEVCPKIIWEMFDLGFRYELLALDRLLAPARKDPHGERKRVAMLAAIFPRNHLYSISELPDAGAGLSARVPHHRVPYLEAFRRVVSRWPSCPASLHDSPPFALTMSSEEIISREKVLVKYYVDTFFALSGRAPIVPHEYPL</sequence>
<dbReference type="Proteomes" id="UP000308197">
    <property type="component" value="Unassembled WGS sequence"/>
</dbReference>
<accession>A0A5C3NLU2</accession>
<proteinExistence type="predicted"/>
<dbReference type="AlphaFoldDB" id="A0A5C3NLU2"/>
<evidence type="ECO:0000313" key="1">
    <source>
        <dbReference type="EMBL" id="TFK77962.1"/>
    </source>
</evidence>
<keyword evidence="2" id="KW-1185">Reference proteome</keyword>
<evidence type="ECO:0000313" key="2">
    <source>
        <dbReference type="Proteomes" id="UP000308197"/>
    </source>
</evidence>
<dbReference type="InParanoid" id="A0A5C3NLU2"/>